<dbReference type="EMBL" id="MN739287">
    <property type="protein sequence ID" value="QHS97115.1"/>
    <property type="molecule type" value="Genomic_DNA"/>
</dbReference>
<sequence>MNKMENFTLLPSITWNMGNVVRFIMPMVLGYLTSQSCWWKVSGKRAGATVAFRPPAYVFGIVWPLLYIMIGLSWVIAAKTRKQNTHIEVCYISISVLLASWIFLYGCKNKKVWGVYSIALSIGAVIMTMNVVDVESRILLVPLITWLLLALLLNVFEVSKT</sequence>
<keyword evidence="3 6" id="KW-0812">Transmembrane</keyword>
<comment type="subcellular location">
    <subcellularLocation>
        <location evidence="1">Membrane</location>
        <topology evidence="1">Multi-pass membrane protein</topology>
    </subcellularLocation>
</comment>
<accession>A0A6C0BXF5</accession>
<dbReference type="Pfam" id="PF03073">
    <property type="entry name" value="TspO_MBR"/>
    <property type="match status" value="1"/>
</dbReference>
<evidence type="ECO:0000313" key="7">
    <source>
        <dbReference type="EMBL" id="QHS97115.1"/>
    </source>
</evidence>
<feature type="transmembrane region" description="Helical" evidence="6">
    <location>
        <begin position="139"/>
        <end position="156"/>
    </location>
</feature>
<feature type="transmembrane region" description="Helical" evidence="6">
    <location>
        <begin position="112"/>
        <end position="132"/>
    </location>
</feature>
<keyword evidence="4 6" id="KW-1133">Transmembrane helix</keyword>
<evidence type="ECO:0000256" key="1">
    <source>
        <dbReference type="ARBA" id="ARBA00004141"/>
    </source>
</evidence>
<dbReference type="InterPro" id="IPR038330">
    <property type="entry name" value="TspO/MBR-related_sf"/>
</dbReference>
<evidence type="ECO:0000256" key="3">
    <source>
        <dbReference type="ARBA" id="ARBA00022692"/>
    </source>
</evidence>
<protein>
    <recommendedName>
        <fullName evidence="8">TspO/MBR family protein</fullName>
    </recommendedName>
</protein>
<dbReference type="Gene3D" id="1.20.1260.100">
    <property type="entry name" value="TspO/MBR protein"/>
    <property type="match status" value="1"/>
</dbReference>
<keyword evidence="5 6" id="KW-0472">Membrane</keyword>
<evidence type="ECO:0000256" key="5">
    <source>
        <dbReference type="ARBA" id="ARBA00023136"/>
    </source>
</evidence>
<feature type="transmembrane region" description="Helical" evidence="6">
    <location>
        <begin position="20"/>
        <end position="41"/>
    </location>
</feature>
<dbReference type="AlphaFoldDB" id="A0A6C0BXF5"/>
<evidence type="ECO:0008006" key="8">
    <source>
        <dbReference type="Google" id="ProtNLM"/>
    </source>
</evidence>
<evidence type="ECO:0000256" key="4">
    <source>
        <dbReference type="ARBA" id="ARBA00022989"/>
    </source>
</evidence>
<evidence type="ECO:0000256" key="2">
    <source>
        <dbReference type="ARBA" id="ARBA00007524"/>
    </source>
</evidence>
<proteinExistence type="inferred from homology"/>
<reference evidence="7" key="1">
    <citation type="journal article" date="2020" name="Nature">
        <title>Giant virus diversity and host interactions through global metagenomics.</title>
        <authorList>
            <person name="Schulz F."/>
            <person name="Roux S."/>
            <person name="Paez-Espino D."/>
            <person name="Jungbluth S."/>
            <person name="Walsh D.A."/>
            <person name="Denef V.J."/>
            <person name="McMahon K.D."/>
            <person name="Konstantinidis K.T."/>
            <person name="Eloe-Fadrosh E.A."/>
            <person name="Kyrpides N.C."/>
            <person name="Woyke T."/>
        </authorList>
    </citation>
    <scope>NUCLEOTIDE SEQUENCE</scope>
    <source>
        <strain evidence="7">GVMAG-M-3300020166-5</strain>
    </source>
</reference>
<feature type="transmembrane region" description="Helical" evidence="6">
    <location>
        <begin position="56"/>
        <end position="77"/>
    </location>
</feature>
<comment type="similarity">
    <text evidence="2">Belongs to the TspO/BZRP family.</text>
</comment>
<dbReference type="InterPro" id="IPR004307">
    <property type="entry name" value="TspO_MBR"/>
</dbReference>
<feature type="transmembrane region" description="Helical" evidence="6">
    <location>
        <begin position="89"/>
        <end position="106"/>
    </location>
</feature>
<evidence type="ECO:0000256" key="6">
    <source>
        <dbReference type="SAM" id="Phobius"/>
    </source>
</evidence>
<dbReference type="GO" id="GO:0016020">
    <property type="term" value="C:membrane"/>
    <property type="evidence" value="ECO:0007669"/>
    <property type="project" value="UniProtKB-SubCell"/>
</dbReference>
<organism evidence="7">
    <name type="scientific">viral metagenome</name>
    <dbReference type="NCBI Taxonomy" id="1070528"/>
    <lineage>
        <taxon>unclassified sequences</taxon>
        <taxon>metagenomes</taxon>
        <taxon>organismal metagenomes</taxon>
    </lineage>
</organism>
<name>A0A6C0BXF5_9ZZZZ</name>